<dbReference type="InterPro" id="IPR000210">
    <property type="entry name" value="BTB/POZ_dom"/>
</dbReference>
<dbReference type="PROSITE" id="PS00028">
    <property type="entry name" value="ZINC_FINGER_C2H2_1"/>
    <property type="match status" value="1"/>
</dbReference>
<dbReference type="InterPro" id="IPR013087">
    <property type="entry name" value="Znf_C2H2_type"/>
</dbReference>
<evidence type="ECO:0000259" key="12">
    <source>
        <dbReference type="PROSITE" id="PS50097"/>
    </source>
</evidence>
<keyword evidence="6" id="KW-0325">Glycoprotein</keyword>
<keyword evidence="15" id="KW-1185">Reference proteome</keyword>
<feature type="transmembrane region" description="Helical" evidence="11">
    <location>
        <begin position="12"/>
        <end position="32"/>
    </location>
</feature>
<dbReference type="SUPFAM" id="SSF54695">
    <property type="entry name" value="POZ domain"/>
    <property type="match status" value="1"/>
</dbReference>
<dbReference type="GO" id="GO:0008270">
    <property type="term" value="F:zinc ion binding"/>
    <property type="evidence" value="ECO:0007669"/>
    <property type="project" value="UniProtKB-KW"/>
</dbReference>
<dbReference type="PROSITE" id="PS50157">
    <property type="entry name" value="ZINC_FINGER_C2H2_2"/>
    <property type="match status" value="1"/>
</dbReference>
<feature type="compositionally biased region" description="Polar residues" evidence="10">
    <location>
        <begin position="614"/>
        <end position="624"/>
    </location>
</feature>
<feature type="region of interest" description="Disordered" evidence="10">
    <location>
        <begin position="549"/>
        <end position="624"/>
    </location>
</feature>
<dbReference type="SMART" id="SM00225">
    <property type="entry name" value="BTB"/>
    <property type="match status" value="1"/>
</dbReference>
<sequence>MWTAVVLRFLRSKLFLTAIFFASFTYFVVNFYNDNSNVLISNEDIDIHDVGSGRRPLGHIFQWQGSEDNNDTSSKPSSCRNSVQGKALIADDKGYVCNRQNVMPNGCCKAETDGTKHYSCETCHNNGCCSIYEYCISCCLQPDKKEVLQDVLGKAAGTLNLLLTSVTDHFELCLTKCRTSSQSVLLACGLLPFRVMGSTAELRLRWSSYESTLLLSVCDMWDAGALTDVTLFAEGRTIKAHKVVLSSCSGYFKEVLQNVTSAQHPIIVLPYACYQDLLAVISFMYKGEINITQLELNGLLNCAESLQVKGLAKINPLKASGLLQEVCQQSSCGDASSHESLAATSIKMETHQFWKKSEYLSHGEDEETVEITEVSEDREENLVVDEDSAENLLEEVEVDSDCHESDEGVGGNDSNHSGSERSEGKLYFLTSLGQHEELKDGDISKSSETVKQIKNRRRKRGDLIRALSAAWNCGRGGIQECASNGQRSSIRKTLLPVSCPVCFKVLSNAYNLKVHMSIHDGLKHQCSICGHTSKSRDALRKHLAYRHLIGMSGPVRPRMPANKRRKNDGTDGMLDTSSRSAEGEDQNPVSSNLAFSDPDNDLLTHSGGEDVDQNENPSVANDTW</sequence>
<gene>
    <name evidence="14" type="ORF">DGAL_LOCUS7856</name>
</gene>
<reference evidence="14" key="1">
    <citation type="submission" date="2021-11" db="EMBL/GenBank/DDBJ databases">
        <authorList>
            <person name="Schell T."/>
        </authorList>
    </citation>
    <scope>NUCLEOTIDE SEQUENCE</scope>
    <source>
        <strain evidence="14">M5</strain>
    </source>
</reference>
<evidence type="ECO:0000256" key="6">
    <source>
        <dbReference type="ARBA" id="ARBA00023180"/>
    </source>
</evidence>
<dbReference type="PANTHER" id="PTHR13481">
    <property type="entry name" value="SREBP REGULATING GENE PROTEIN"/>
    <property type="match status" value="1"/>
</dbReference>
<organism evidence="14 15">
    <name type="scientific">Daphnia galeata</name>
    <dbReference type="NCBI Taxonomy" id="27404"/>
    <lineage>
        <taxon>Eukaryota</taxon>
        <taxon>Metazoa</taxon>
        <taxon>Ecdysozoa</taxon>
        <taxon>Arthropoda</taxon>
        <taxon>Crustacea</taxon>
        <taxon>Branchiopoda</taxon>
        <taxon>Diplostraca</taxon>
        <taxon>Cladocera</taxon>
        <taxon>Anomopoda</taxon>
        <taxon>Daphniidae</taxon>
        <taxon>Daphnia</taxon>
    </lineage>
</organism>
<name>A0A8J2RU56_9CRUS</name>
<evidence type="ECO:0000256" key="11">
    <source>
        <dbReference type="SAM" id="Phobius"/>
    </source>
</evidence>
<evidence type="ECO:0000256" key="5">
    <source>
        <dbReference type="ARBA" id="ARBA00023136"/>
    </source>
</evidence>
<evidence type="ECO:0000256" key="8">
    <source>
        <dbReference type="ARBA" id="ARBA00023485"/>
    </source>
</evidence>
<dbReference type="CDD" id="cd18315">
    <property type="entry name" value="BTB_POZ_BAB-like"/>
    <property type="match status" value="1"/>
</dbReference>
<dbReference type="GO" id="GO:0000139">
    <property type="term" value="C:Golgi membrane"/>
    <property type="evidence" value="ECO:0007669"/>
    <property type="project" value="UniProtKB-SubCell"/>
</dbReference>
<dbReference type="InterPro" id="IPR019352">
    <property type="entry name" value="SPRING1"/>
</dbReference>
<comment type="subcellular location">
    <subcellularLocation>
        <location evidence="1">Golgi apparatus membrane</location>
        <topology evidence="1">Single-pass membrane protein</topology>
    </subcellularLocation>
</comment>
<comment type="caution">
    <text evidence="14">The sequence shown here is derived from an EMBL/GenBank/DDBJ whole genome shotgun (WGS) entry which is preliminary data.</text>
</comment>
<keyword evidence="9" id="KW-0862">Zinc</keyword>
<protein>
    <recommendedName>
        <fullName evidence="8">SREBP regulating gene protein</fullName>
    </recommendedName>
</protein>
<dbReference type="Gene3D" id="3.30.160.60">
    <property type="entry name" value="Classic Zinc Finger"/>
    <property type="match status" value="1"/>
</dbReference>
<dbReference type="PANTHER" id="PTHR13481:SF0">
    <property type="entry name" value="SREBP REGULATING GENE PROTEIN"/>
    <property type="match status" value="1"/>
</dbReference>
<evidence type="ECO:0000256" key="9">
    <source>
        <dbReference type="PROSITE-ProRule" id="PRU00042"/>
    </source>
</evidence>
<dbReference type="Gene3D" id="3.30.710.10">
    <property type="entry name" value="Potassium Channel Kv1.1, Chain A"/>
    <property type="match status" value="1"/>
</dbReference>
<keyword evidence="5 11" id="KW-0472">Membrane</keyword>
<evidence type="ECO:0000313" key="14">
    <source>
        <dbReference type="EMBL" id="CAH0104926.1"/>
    </source>
</evidence>
<feature type="domain" description="BTB" evidence="12">
    <location>
        <begin position="227"/>
        <end position="293"/>
    </location>
</feature>
<evidence type="ECO:0000256" key="2">
    <source>
        <dbReference type="ARBA" id="ARBA00022692"/>
    </source>
</evidence>
<evidence type="ECO:0000256" key="10">
    <source>
        <dbReference type="SAM" id="MobiDB-lite"/>
    </source>
</evidence>
<dbReference type="GO" id="GO:2000640">
    <property type="term" value="P:positive regulation of SREBP signaling pathway"/>
    <property type="evidence" value="ECO:0007669"/>
    <property type="project" value="InterPro"/>
</dbReference>
<keyword evidence="2 11" id="KW-0812">Transmembrane</keyword>
<dbReference type="SMART" id="SM00355">
    <property type="entry name" value="ZnF_C2H2"/>
    <property type="match status" value="2"/>
</dbReference>
<dbReference type="SUPFAM" id="SSF57667">
    <property type="entry name" value="beta-beta-alpha zinc fingers"/>
    <property type="match status" value="1"/>
</dbReference>
<feature type="region of interest" description="Disordered" evidence="10">
    <location>
        <begin position="398"/>
        <end position="421"/>
    </location>
</feature>
<dbReference type="Pfam" id="PF10218">
    <property type="entry name" value="SPRING1"/>
    <property type="match status" value="1"/>
</dbReference>
<dbReference type="EMBL" id="CAKKLH010000159">
    <property type="protein sequence ID" value="CAH0104926.1"/>
    <property type="molecule type" value="Genomic_DNA"/>
</dbReference>
<evidence type="ECO:0000256" key="7">
    <source>
        <dbReference type="ARBA" id="ARBA00023461"/>
    </source>
</evidence>
<dbReference type="AlphaFoldDB" id="A0A8J2RU56"/>
<keyword evidence="9" id="KW-0479">Metal-binding</keyword>
<proteinExistence type="inferred from homology"/>
<evidence type="ECO:0000256" key="3">
    <source>
        <dbReference type="ARBA" id="ARBA00022989"/>
    </source>
</evidence>
<evidence type="ECO:0000313" key="15">
    <source>
        <dbReference type="Proteomes" id="UP000789390"/>
    </source>
</evidence>
<dbReference type="Proteomes" id="UP000789390">
    <property type="component" value="Unassembled WGS sequence"/>
</dbReference>
<comment type="similarity">
    <text evidence="7">Belongs to the SPRING family.</text>
</comment>
<keyword evidence="4" id="KW-0333">Golgi apparatus</keyword>
<evidence type="ECO:0000259" key="13">
    <source>
        <dbReference type="PROSITE" id="PS50157"/>
    </source>
</evidence>
<dbReference type="PROSITE" id="PS50097">
    <property type="entry name" value="BTB"/>
    <property type="match status" value="1"/>
</dbReference>
<accession>A0A8J2RU56</accession>
<dbReference type="InterPro" id="IPR011333">
    <property type="entry name" value="SKP1/BTB/POZ_sf"/>
</dbReference>
<dbReference type="OrthoDB" id="6425912at2759"/>
<dbReference type="Pfam" id="PF00096">
    <property type="entry name" value="zf-C2H2"/>
    <property type="match status" value="1"/>
</dbReference>
<dbReference type="Pfam" id="PF00651">
    <property type="entry name" value="BTB"/>
    <property type="match status" value="1"/>
</dbReference>
<feature type="domain" description="C2H2-type" evidence="13">
    <location>
        <begin position="497"/>
        <end position="524"/>
    </location>
</feature>
<evidence type="ECO:0000256" key="4">
    <source>
        <dbReference type="ARBA" id="ARBA00023034"/>
    </source>
</evidence>
<dbReference type="InterPro" id="IPR036236">
    <property type="entry name" value="Znf_C2H2_sf"/>
</dbReference>
<evidence type="ECO:0000256" key="1">
    <source>
        <dbReference type="ARBA" id="ARBA00004194"/>
    </source>
</evidence>
<keyword evidence="9" id="KW-0863">Zinc-finger</keyword>
<keyword evidence="3 11" id="KW-1133">Transmembrane helix</keyword>